<dbReference type="AlphaFoldDB" id="C7NSR2"/>
<organism evidence="4 5">
    <name type="scientific">Halorhabdus utahensis (strain DSM 12940 / JCM 11049 / AX-2)</name>
    <dbReference type="NCBI Taxonomy" id="519442"/>
    <lineage>
        <taxon>Archaea</taxon>
        <taxon>Methanobacteriati</taxon>
        <taxon>Methanobacteriota</taxon>
        <taxon>Stenosarchaea group</taxon>
        <taxon>Halobacteria</taxon>
        <taxon>Halobacteriales</taxon>
        <taxon>Haloarculaceae</taxon>
        <taxon>Halorhabdus</taxon>
    </lineage>
</organism>
<dbReference type="eggNOG" id="arCOG02785">
    <property type="taxonomic scope" value="Archaea"/>
</dbReference>
<comment type="similarity">
    <text evidence="1">Belongs to the sulfatase family.</text>
</comment>
<reference evidence="4 5" key="1">
    <citation type="journal article" date="2009" name="Stand. Genomic Sci.">
        <title>Complete genome sequence of Halorhabdus utahensis type strain (AX-2).</title>
        <authorList>
            <person name="Anderson I."/>
            <person name="Tindall B.J."/>
            <person name="Pomrenke H."/>
            <person name="Goker M."/>
            <person name="Lapidus A."/>
            <person name="Nolan M."/>
            <person name="Copeland A."/>
            <person name="Glavina Del Rio T."/>
            <person name="Chen F."/>
            <person name="Tice H."/>
            <person name="Cheng J.F."/>
            <person name="Lucas S."/>
            <person name="Chertkov O."/>
            <person name="Bruce D."/>
            <person name="Brettin T."/>
            <person name="Detter J.C."/>
            <person name="Han C."/>
            <person name="Goodwin L."/>
            <person name="Land M."/>
            <person name="Hauser L."/>
            <person name="Chang Y.J."/>
            <person name="Jeffries C.D."/>
            <person name="Pitluck S."/>
            <person name="Pati A."/>
            <person name="Mavromatis K."/>
            <person name="Ivanova N."/>
            <person name="Ovchinnikova G."/>
            <person name="Chen A."/>
            <person name="Palaniappan K."/>
            <person name="Chain P."/>
            <person name="Rohde M."/>
            <person name="Bristow J."/>
            <person name="Eisen J.A."/>
            <person name="Markowitz V."/>
            <person name="Hugenholtz P."/>
            <person name="Kyrpides N.C."/>
            <person name="Klenk H.P."/>
        </authorList>
    </citation>
    <scope>NUCLEOTIDE SEQUENCE [LARGE SCALE GENOMIC DNA]</scope>
    <source>
        <strain evidence="5">DSM 12940 / JCM 11049 / AX-2</strain>
    </source>
</reference>
<evidence type="ECO:0000256" key="2">
    <source>
        <dbReference type="ARBA" id="ARBA00022801"/>
    </source>
</evidence>
<keyword evidence="5" id="KW-1185">Reference proteome</keyword>
<dbReference type="InterPro" id="IPR017850">
    <property type="entry name" value="Alkaline_phosphatase_core_sf"/>
</dbReference>
<accession>C7NSR2</accession>
<dbReference type="KEGG" id="hut:Huta_0536"/>
<gene>
    <name evidence="4" type="ordered locus">Huta_0536</name>
</gene>
<dbReference type="HOGENOM" id="CLU_006332_14_1_2"/>
<dbReference type="SUPFAM" id="SSF53649">
    <property type="entry name" value="Alkaline phosphatase-like"/>
    <property type="match status" value="1"/>
</dbReference>
<protein>
    <submittedName>
        <fullName evidence="4">Sulfatase</fullName>
    </submittedName>
</protein>
<dbReference type="Gene3D" id="3.40.720.10">
    <property type="entry name" value="Alkaline Phosphatase, subunit A"/>
    <property type="match status" value="1"/>
</dbReference>
<evidence type="ECO:0000313" key="4">
    <source>
        <dbReference type="EMBL" id="ACV10723.1"/>
    </source>
</evidence>
<feature type="domain" description="Sulfatase N-terminal" evidence="3">
    <location>
        <begin position="17"/>
        <end position="348"/>
    </location>
</feature>
<evidence type="ECO:0000313" key="5">
    <source>
        <dbReference type="Proteomes" id="UP000002071"/>
    </source>
</evidence>
<dbReference type="InterPro" id="IPR000917">
    <property type="entry name" value="Sulfatase_N"/>
</dbReference>
<dbReference type="EMBL" id="CP001687">
    <property type="protein sequence ID" value="ACV10723.1"/>
    <property type="molecule type" value="Genomic_DNA"/>
</dbReference>
<evidence type="ECO:0000256" key="1">
    <source>
        <dbReference type="ARBA" id="ARBA00008779"/>
    </source>
</evidence>
<keyword evidence="2" id="KW-0378">Hydrolase</keyword>
<dbReference type="GO" id="GO:0004065">
    <property type="term" value="F:arylsulfatase activity"/>
    <property type="evidence" value="ECO:0007669"/>
    <property type="project" value="TreeGrafter"/>
</dbReference>
<dbReference type="Pfam" id="PF00884">
    <property type="entry name" value="Sulfatase"/>
    <property type="match status" value="1"/>
</dbReference>
<evidence type="ECO:0000259" key="3">
    <source>
        <dbReference type="Pfam" id="PF00884"/>
    </source>
</evidence>
<name>C7NSR2_HALUD</name>
<dbReference type="InterPro" id="IPR050738">
    <property type="entry name" value="Sulfatase"/>
</dbReference>
<sequence length="473" mass="52970">MQKTVRENSDNTPMAAPNVIWITLDSVRSDHTTIGGYERDTTPYLADLASAGFGFDTCISHGNSTHPSSGTILTGLSPSRNTVGITGDVLPDSVTTVSERFSEAGYHTACLSRNSYVSSATGLDRGFDRFQWLASETITELPLSTLIKYVRNIRTHSAGLTLDTAKHASPYLMNETAKRWLADMRTEQPFFFYLHYNEPHRPYYPPLSYIDKYTDDIEMSPREAAEFALDVHYNMEKIVANGCELDDREWAALRAMYDAEIAYTDEMIERLVDHVRSLPLEETVIVVTADHGELFGEYGLLSHSYVLTDAVTRVPLVLAGLNEELTVGEDDLLQHTDVMRTLLEVAGADTDGMLGVDLRSEQREYAVSQRGPVEFDEFYEYNEDFDASRFHLPALTALRTDTYRYQESESGSDLFALPDEESDVTEDRPEIAAELSGSLEKWLDEHGQPVGAGERGEFSGAVQRQLRDLGYVD</sequence>
<dbReference type="Proteomes" id="UP000002071">
    <property type="component" value="Chromosome"/>
</dbReference>
<proteinExistence type="inferred from homology"/>
<dbReference type="CDD" id="cd16148">
    <property type="entry name" value="sulfatase_like"/>
    <property type="match status" value="1"/>
</dbReference>
<dbReference type="PANTHER" id="PTHR42693:SF53">
    <property type="entry name" value="ENDO-4-O-SULFATASE"/>
    <property type="match status" value="1"/>
</dbReference>
<dbReference type="STRING" id="519442.Huta_0536"/>
<dbReference type="PANTHER" id="PTHR42693">
    <property type="entry name" value="ARYLSULFATASE FAMILY MEMBER"/>
    <property type="match status" value="1"/>
</dbReference>